<keyword evidence="3" id="KW-1185">Reference proteome</keyword>
<organism evidence="2 3">
    <name type="scientific">Desulfovibrio subterraneus</name>
    <dbReference type="NCBI Taxonomy" id="2718620"/>
    <lineage>
        <taxon>Bacteria</taxon>
        <taxon>Pseudomonadati</taxon>
        <taxon>Thermodesulfobacteriota</taxon>
        <taxon>Desulfovibrionia</taxon>
        <taxon>Desulfovibrionales</taxon>
        <taxon>Desulfovibrionaceae</taxon>
        <taxon>Desulfovibrio</taxon>
    </lineage>
</organism>
<feature type="domain" description="HPt" evidence="1">
    <location>
        <begin position="22"/>
        <end position="102"/>
    </location>
</feature>
<dbReference type="SUPFAM" id="SSF47226">
    <property type="entry name" value="Histidine-containing phosphotransfer domain, HPT domain"/>
    <property type="match status" value="1"/>
</dbReference>
<dbReference type="GO" id="GO:0000160">
    <property type="term" value="P:phosphorelay signal transduction system"/>
    <property type="evidence" value="ECO:0007669"/>
    <property type="project" value="InterPro"/>
</dbReference>
<comment type="caution">
    <text evidence="2">The sequence shown here is derived from an EMBL/GenBank/DDBJ whole genome shotgun (WGS) entry which is preliminary data.</text>
</comment>
<dbReference type="EMBL" id="BLVO01000013">
    <property type="protein sequence ID" value="GFM33555.1"/>
    <property type="molecule type" value="Genomic_DNA"/>
</dbReference>
<reference evidence="2 3" key="1">
    <citation type="submission" date="2020-05" db="EMBL/GenBank/DDBJ databases">
        <title>Draft genome sequence of Desulfovibrio sp. strain HN2T.</title>
        <authorList>
            <person name="Ueno A."/>
            <person name="Tamazawa S."/>
            <person name="Tamamura S."/>
            <person name="Murakami T."/>
            <person name="Kiyama T."/>
            <person name="Inomata H."/>
            <person name="Amano Y."/>
            <person name="Miyakawa K."/>
            <person name="Tamaki H."/>
            <person name="Naganuma T."/>
            <person name="Kaneko K."/>
        </authorList>
    </citation>
    <scope>NUCLEOTIDE SEQUENCE [LARGE SCALE GENOMIC DNA]</scope>
    <source>
        <strain evidence="2 3">HN2</strain>
    </source>
</reference>
<evidence type="ECO:0000259" key="1">
    <source>
        <dbReference type="Pfam" id="PF01627"/>
    </source>
</evidence>
<dbReference type="RefSeq" id="WP_174405204.1">
    <property type="nucleotide sequence ID" value="NZ_BLVO01000013.1"/>
</dbReference>
<gene>
    <name evidence="2" type="ORF">DSM101010T_19200</name>
</gene>
<accession>A0A7J0BKA6</accession>
<dbReference type="Proteomes" id="UP000503840">
    <property type="component" value="Unassembled WGS sequence"/>
</dbReference>
<evidence type="ECO:0000313" key="2">
    <source>
        <dbReference type="EMBL" id="GFM33555.1"/>
    </source>
</evidence>
<name>A0A7J0BKA6_9BACT</name>
<dbReference type="GO" id="GO:0004672">
    <property type="term" value="F:protein kinase activity"/>
    <property type="evidence" value="ECO:0007669"/>
    <property type="project" value="UniProtKB-ARBA"/>
</dbReference>
<dbReference type="InterPro" id="IPR008207">
    <property type="entry name" value="Sig_transdc_His_kin_Hpt_dom"/>
</dbReference>
<sequence length="106" mass="12381">MVLNRHGAMQLLGLDADCYEELLNVMRGEVGEWLIFFQQADRCETEMLRARAHRLKSDAANIGAERVRHAARVLEQAIREKQQADEVEHFRRLLVQELRELERAIV</sequence>
<dbReference type="InterPro" id="IPR036641">
    <property type="entry name" value="HPT_dom_sf"/>
</dbReference>
<evidence type="ECO:0000313" key="3">
    <source>
        <dbReference type="Proteomes" id="UP000503840"/>
    </source>
</evidence>
<protein>
    <recommendedName>
        <fullName evidence="1">HPt domain-containing protein</fullName>
    </recommendedName>
</protein>
<proteinExistence type="predicted"/>
<dbReference type="Gene3D" id="1.20.120.160">
    <property type="entry name" value="HPT domain"/>
    <property type="match status" value="1"/>
</dbReference>
<dbReference type="Pfam" id="PF01627">
    <property type="entry name" value="Hpt"/>
    <property type="match status" value="1"/>
</dbReference>
<dbReference type="AlphaFoldDB" id="A0A7J0BKA6"/>